<dbReference type="GO" id="GO:0009435">
    <property type="term" value="P:NAD+ biosynthetic process"/>
    <property type="evidence" value="ECO:0007669"/>
    <property type="project" value="UniProtKB-UniPathway"/>
</dbReference>
<reference evidence="1" key="1">
    <citation type="journal article" date="2014" name="Front. Microbiol.">
        <title>High frequency of phylogenetically diverse reductive dehalogenase-homologous genes in deep subseafloor sedimentary metagenomes.</title>
        <authorList>
            <person name="Kawai M."/>
            <person name="Futagami T."/>
            <person name="Toyoda A."/>
            <person name="Takaki Y."/>
            <person name="Nishi S."/>
            <person name="Hori S."/>
            <person name="Arai W."/>
            <person name="Tsubouchi T."/>
            <person name="Morono Y."/>
            <person name="Uchiyama I."/>
            <person name="Ito T."/>
            <person name="Fujiyama A."/>
            <person name="Inagaki F."/>
            <person name="Takami H."/>
        </authorList>
    </citation>
    <scope>NUCLEOTIDE SEQUENCE</scope>
    <source>
        <strain evidence="1">Expedition CK06-06</strain>
    </source>
</reference>
<accession>X0YM53</accession>
<name>X0YM53_9ZZZZ</name>
<dbReference type="GO" id="GO:0051539">
    <property type="term" value="F:4 iron, 4 sulfur cluster binding"/>
    <property type="evidence" value="ECO:0007669"/>
    <property type="project" value="InterPro"/>
</dbReference>
<protein>
    <submittedName>
        <fullName evidence="1">Uncharacterized protein</fullName>
    </submittedName>
</protein>
<dbReference type="AlphaFoldDB" id="X0YM53"/>
<proteinExistence type="predicted"/>
<sequence>LADCHSMKLNNLEKILWSLEDMVYPVEIPPDIARRAKKSIDRMLEIV</sequence>
<evidence type="ECO:0000313" key="1">
    <source>
        <dbReference type="EMBL" id="GAG37796.1"/>
    </source>
</evidence>
<dbReference type="GO" id="GO:0008987">
    <property type="term" value="F:quinolinate synthetase A activity"/>
    <property type="evidence" value="ECO:0007669"/>
    <property type="project" value="InterPro"/>
</dbReference>
<feature type="non-terminal residue" evidence="1">
    <location>
        <position position="1"/>
    </location>
</feature>
<dbReference type="Pfam" id="PF02445">
    <property type="entry name" value="NadA"/>
    <property type="match status" value="1"/>
</dbReference>
<gene>
    <name evidence="1" type="ORF">S01H1_61902</name>
</gene>
<dbReference type="SUPFAM" id="SSF142754">
    <property type="entry name" value="NadA-like"/>
    <property type="match status" value="1"/>
</dbReference>
<dbReference type="Gene3D" id="3.40.50.10800">
    <property type="entry name" value="NadA-like"/>
    <property type="match status" value="2"/>
</dbReference>
<comment type="caution">
    <text evidence="1">The sequence shown here is derived from an EMBL/GenBank/DDBJ whole genome shotgun (WGS) entry which is preliminary data.</text>
</comment>
<dbReference type="InterPro" id="IPR003473">
    <property type="entry name" value="NadA"/>
</dbReference>
<dbReference type="EMBL" id="BARS01040630">
    <property type="protein sequence ID" value="GAG37796.1"/>
    <property type="molecule type" value="Genomic_DNA"/>
</dbReference>
<dbReference type="UniPathway" id="UPA00253">
    <property type="reaction ID" value="UER00327"/>
</dbReference>
<organism evidence="1">
    <name type="scientific">marine sediment metagenome</name>
    <dbReference type="NCBI Taxonomy" id="412755"/>
    <lineage>
        <taxon>unclassified sequences</taxon>
        <taxon>metagenomes</taxon>
        <taxon>ecological metagenomes</taxon>
    </lineage>
</organism>
<dbReference type="InterPro" id="IPR036094">
    <property type="entry name" value="NadA_sf"/>
</dbReference>